<feature type="domain" description="DUF397" evidence="1">
    <location>
        <begin position="12"/>
        <end position="63"/>
    </location>
</feature>
<dbReference type="EMBL" id="BAAARA010000002">
    <property type="protein sequence ID" value="GAA2334677.1"/>
    <property type="molecule type" value="Genomic_DNA"/>
</dbReference>
<evidence type="ECO:0000259" key="1">
    <source>
        <dbReference type="Pfam" id="PF04149"/>
    </source>
</evidence>
<evidence type="ECO:0000313" key="2">
    <source>
        <dbReference type="EMBL" id="GAA2334677.1"/>
    </source>
</evidence>
<protein>
    <recommendedName>
        <fullName evidence="1">DUF397 domain-containing protein</fullName>
    </recommendedName>
</protein>
<dbReference type="InterPro" id="IPR007278">
    <property type="entry name" value="DUF397"/>
</dbReference>
<organism evidence="2 3">
    <name type="scientific">Saccharopolyspora halophila</name>
    <dbReference type="NCBI Taxonomy" id="405551"/>
    <lineage>
        <taxon>Bacteria</taxon>
        <taxon>Bacillati</taxon>
        <taxon>Actinomycetota</taxon>
        <taxon>Actinomycetes</taxon>
        <taxon>Pseudonocardiales</taxon>
        <taxon>Pseudonocardiaceae</taxon>
        <taxon>Saccharopolyspora</taxon>
    </lineage>
</organism>
<comment type="caution">
    <text evidence="2">The sequence shown here is derived from an EMBL/GenBank/DDBJ whole genome shotgun (WGS) entry which is preliminary data.</text>
</comment>
<accession>A0ABN3FP72</accession>
<gene>
    <name evidence="2" type="ORF">GCM10009854_08020</name>
</gene>
<reference evidence="2 3" key="1">
    <citation type="journal article" date="2019" name="Int. J. Syst. Evol. Microbiol.">
        <title>The Global Catalogue of Microorganisms (GCM) 10K type strain sequencing project: providing services to taxonomists for standard genome sequencing and annotation.</title>
        <authorList>
            <consortium name="The Broad Institute Genomics Platform"/>
            <consortium name="The Broad Institute Genome Sequencing Center for Infectious Disease"/>
            <person name="Wu L."/>
            <person name="Ma J."/>
        </authorList>
    </citation>
    <scope>NUCLEOTIDE SEQUENCE [LARGE SCALE GENOMIC DNA]</scope>
    <source>
        <strain evidence="2 3">JCM 16221</strain>
    </source>
</reference>
<keyword evidence="3" id="KW-1185">Reference proteome</keyword>
<name>A0ABN3FP72_9PSEU</name>
<sequence length="64" mass="7226">MSGLRIRSTDPDWFTSSYTSNSQACVEVARTQDRVLVRDTKNRAGGTLAFTPEQWSAFVTSIRR</sequence>
<evidence type="ECO:0000313" key="3">
    <source>
        <dbReference type="Proteomes" id="UP001501218"/>
    </source>
</evidence>
<proteinExistence type="predicted"/>
<dbReference type="Proteomes" id="UP001501218">
    <property type="component" value="Unassembled WGS sequence"/>
</dbReference>
<dbReference type="RefSeq" id="WP_344126647.1">
    <property type="nucleotide sequence ID" value="NZ_BAAARA010000002.1"/>
</dbReference>
<dbReference type="Pfam" id="PF04149">
    <property type="entry name" value="DUF397"/>
    <property type="match status" value="1"/>
</dbReference>